<evidence type="ECO:0000313" key="2">
    <source>
        <dbReference type="Proteomes" id="UP000181790"/>
    </source>
</evidence>
<sequence length="516" mass="57863">MAATPRKSFVPTTIKGFWNIDVVDDFTLPVTKAITFCGAGRNLHVNSDWQKLFKRGFSAIEKSRMVPDECNNDPAHPKPAGWMSRLTQSQRSWILYQQYFSENAYQVQWARNSQDAANTYYRRPDGDPNSSNSLYKAISDIQGSCEVFGDCNPVNKKSTFGTIFLDIENEGISSDLGQEQVNLYTYLAKTLKEVVSPQTETASIAPVPVNGHGVSPGGDYYLPADYLWKNTAQHTATSRERGMPDDIVGTSFSDHITMQMPGVYFVYPDFDYSSASTHTGDRDRHWLAHILQEQEVNLALSPKKRVAWQWLFNTQDSYYLNSGKAEHPAPPAIAEGLAIFYWFTGAHGALFWDDHINLVPNQPTPTDPAQVGIGNDRNYACYEHYIHGLWRLFKHHGDMFSGGETYLNQNTECSYDGGQTWHKYNANQLKTRGLPFVRAVVKGDQILVAATKPYAAAGEQTSVLLRYAENGYNFVTQINMTGDEIFLGRATMQDPNKAAPGQRVYNLSLISGCNCK</sequence>
<evidence type="ECO:0008006" key="3">
    <source>
        <dbReference type="Google" id="ProtNLM"/>
    </source>
</evidence>
<reference evidence="1 2" key="1">
    <citation type="submission" date="2016-10" db="EMBL/GenBank/DDBJ databases">
        <title>Arsenicibacter rosenii gen. nov., sp. nov., an efficient arsenic-methylating bacterium isolated from an arsenic-contaminated paddy soil.</title>
        <authorList>
            <person name="Huang K."/>
        </authorList>
    </citation>
    <scope>NUCLEOTIDE SEQUENCE [LARGE SCALE GENOMIC DNA]</scope>
    <source>
        <strain evidence="1 2">SM-1</strain>
    </source>
</reference>
<accession>A0A1S2VGA2</accession>
<gene>
    <name evidence="1" type="ORF">BLX24_18520</name>
</gene>
<name>A0A1S2VGA2_9BACT</name>
<protein>
    <recommendedName>
        <fullName evidence="3">Glycoside hydrolase family 42 N-terminal domain-containing protein</fullName>
    </recommendedName>
</protein>
<dbReference type="AlphaFoldDB" id="A0A1S2VGA2"/>
<organism evidence="1 2">
    <name type="scientific">Arsenicibacter rosenii</name>
    <dbReference type="NCBI Taxonomy" id="1750698"/>
    <lineage>
        <taxon>Bacteria</taxon>
        <taxon>Pseudomonadati</taxon>
        <taxon>Bacteroidota</taxon>
        <taxon>Cytophagia</taxon>
        <taxon>Cytophagales</taxon>
        <taxon>Spirosomataceae</taxon>
        <taxon>Arsenicibacter</taxon>
    </lineage>
</organism>
<comment type="caution">
    <text evidence="1">The sequence shown here is derived from an EMBL/GenBank/DDBJ whole genome shotgun (WGS) entry which is preliminary data.</text>
</comment>
<keyword evidence="2" id="KW-1185">Reference proteome</keyword>
<dbReference type="Proteomes" id="UP000181790">
    <property type="component" value="Unassembled WGS sequence"/>
</dbReference>
<dbReference type="EMBL" id="MORL01000010">
    <property type="protein sequence ID" value="OIN57739.1"/>
    <property type="molecule type" value="Genomic_DNA"/>
</dbReference>
<evidence type="ECO:0000313" key="1">
    <source>
        <dbReference type="EMBL" id="OIN57739.1"/>
    </source>
</evidence>
<proteinExistence type="predicted"/>